<dbReference type="RefSeq" id="XP_007693824.1">
    <property type="nucleotide sequence ID" value="XM_007695634.1"/>
</dbReference>
<evidence type="ECO:0000313" key="2">
    <source>
        <dbReference type="Proteomes" id="UP000054032"/>
    </source>
</evidence>
<dbReference type="AlphaFoldDB" id="W6YJV6"/>
<keyword evidence="2" id="KW-1185">Reference proteome</keyword>
<dbReference type="STRING" id="930090.W6YJV6"/>
<dbReference type="OrthoDB" id="3942798at2759"/>
<evidence type="ECO:0000313" key="1">
    <source>
        <dbReference type="EMBL" id="EUC39657.1"/>
    </source>
</evidence>
<dbReference type="GeneID" id="19119689"/>
<sequence length="68" mass="8030">ISRGTKTDILSSIYSLKIGHGYFNAYLKRFKRRERELCRCGRLQTAEHLLLYCGFYSAERNQLKKTLN</sequence>
<dbReference type="HOGENOM" id="CLU_204926_0_0_1"/>
<dbReference type="KEGG" id="bor:COCMIDRAFT_110927"/>
<gene>
    <name evidence="1" type="ORF">COCMIDRAFT_110927</name>
</gene>
<accession>W6YJV6</accession>
<feature type="non-terminal residue" evidence="1">
    <location>
        <position position="1"/>
    </location>
</feature>
<organism evidence="1 2">
    <name type="scientific">Bipolaris oryzae ATCC 44560</name>
    <dbReference type="NCBI Taxonomy" id="930090"/>
    <lineage>
        <taxon>Eukaryota</taxon>
        <taxon>Fungi</taxon>
        <taxon>Dikarya</taxon>
        <taxon>Ascomycota</taxon>
        <taxon>Pezizomycotina</taxon>
        <taxon>Dothideomycetes</taxon>
        <taxon>Pleosporomycetidae</taxon>
        <taxon>Pleosporales</taxon>
        <taxon>Pleosporineae</taxon>
        <taxon>Pleosporaceae</taxon>
        <taxon>Bipolaris</taxon>
    </lineage>
</organism>
<reference evidence="1 2" key="1">
    <citation type="journal article" date="2013" name="PLoS Genet.">
        <title>Comparative genome structure, secondary metabolite, and effector coding capacity across Cochliobolus pathogens.</title>
        <authorList>
            <person name="Condon B.J."/>
            <person name="Leng Y."/>
            <person name="Wu D."/>
            <person name="Bushley K.E."/>
            <person name="Ohm R.A."/>
            <person name="Otillar R."/>
            <person name="Martin J."/>
            <person name="Schackwitz W."/>
            <person name="Grimwood J."/>
            <person name="MohdZainudin N."/>
            <person name="Xue C."/>
            <person name="Wang R."/>
            <person name="Manning V.A."/>
            <person name="Dhillon B."/>
            <person name="Tu Z.J."/>
            <person name="Steffenson B.J."/>
            <person name="Salamov A."/>
            <person name="Sun H."/>
            <person name="Lowry S."/>
            <person name="LaButti K."/>
            <person name="Han J."/>
            <person name="Copeland A."/>
            <person name="Lindquist E."/>
            <person name="Barry K."/>
            <person name="Schmutz J."/>
            <person name="Baker S.E."/>
            <person name="Ciuffetti L.M."/>
            <person name="Grigoriev I.V."/>
            <person name="Zhong S."/>
            <person name="Turgeon B.G."/>
        </authorList>
    </citation>
    <scope>NUCLEOTIDE SEQUENCE [LARGE SCALE GENOMIC DNA]</scope>
    <source>
        <strain evidence="1 2">ATCC 44560</strain>
    </source>
</reference>
<dbReference type="Proteomes" id="UP000054032">
    <property type="component" value="Unassembled WGS sequence"/>
</dbReference>
<protein>
    <recommendedName>
        <fullName evidence="3">Reverse transcriptase zinc-binding domain-containing protein</fullName>
    </recommendedName>
</protein>
<dbReference type="EMBL" id="KI964288">
    <property type="protein sequence ID" value="EUC39657.1"/>
    <property type="molecule type" value="Genomic_DNA"/>
</dbReference>
<evidence type="ECO:0008006" key="3">
    <source>
        <dbReference type="Google" id="ProtNLM"/>
    </source>
</evidence>
<name>W6YJV6_COCMI</name>
<proteinExistence type="predicted"/>